<gene>
    <name evidence="8" type="ORF">E8M01_15420</name>
</gene>
<dbReference type="GO" id="GO:0022857">
    <property type="term" value="F:transmembrane transporter activity"/>
    <property type="evidence" value="ECO:0007669"/>
    <property type="project" value="InterPro"/>
</dbReference>
<feature type="transmembrane region" description="Helical" evidence="6">
    <location>
        <begin position="157"/>
        <end position="178"/>
    </location>
</feature>
<keyword evidence="5 6" id="KW-0472">Membrane</keyword>
<evidence type="ECO:0000256" key="3">
    <source>
        <dbReference type="ARBA" id="ARBA00022692"/>
    </source>
</evidence>
<evidence type="ECO:0000256" key="1">
    <source>
        <dbReference type="ARBA" id="ARBA00004651"/>
    </source>
</evidence>
<keyword evidence="9" id="KW-1185">Reference proteome</keyword>
<keyword evidence="2" id="KW-1003">Cell membrane</keyword>
<evidence type="ECO:0000259" key="7">
    <source>
        <dbReference type="PROSITE" id="PS50850"/>
    </source>
</evidence>
<dbReference type="EMBL" id="CP039690">
    <property type="protein sequence ID" value="QCI65475.1"/>
    <property type="molecule type" value="Genomic_DNA"/>
</dbReference>
<sequence>MSQLVWLALGAFAIGTEGFMIAGILPAISTDLGTTVERSGHLVTAFAAAYAISSPILSSLLAEVARKRLLLAALAVFAVGNLAAAATSSLPVLMAARIAIGISAGVFMPTANAVAISLVGPERRGRAIAVVTGGLTLATALGVPLGTLVAALGNWRLAFVMVGGLAVLGIIGLAFGLPRELPLGSSTLAERLAVARQPRVLLALASTLMWITGAMTIYTYIAPFLAAHAGITGAVLSVALVIFGVGAAIGNGIGGRISDRFGPMRTVGLAVAGLLAIFLVTSIIALTVPAGPVAAAIFFVLIALWGAIGWGGYPAQSARLVGLAPQAAMVTLSLNASALYLGIALGAALGSLVISYGSLPMLGVAAALCEATALAFIVLAMRMARNDHQPAADDRAAPPAPAAPRRAA</sequence>
<feature type="transmembrane region" description="Helical" evidence="6">
    <location>
        <begin position="199"/>
        <end position="221"/>
    </location>
</feature>
<dbReference type="InterPro" id="IPR036259">
    <property type="entry name" value="MFS_trans_sf"/>
</dbReference>
<dbReference type="AlphaFoldDB" id="A0A4D7B2D7"/>
<evidence type="ECO:0000313" key="9">
    <source>
        <dbReference type="Proteomes" id="UP000298781"/>
    </source>
</evidence>
<feature type="transmembrane region" description="Helical" evidence="6">
    <location>
        <begin position="42"/>
        <end position="62"/>
    </location>
</feature>
<organism evidence="8 9">
    <name type="scientific">Phreatobacter stygius</name>
    <dbReference type="NCBI Taxonomy" id="1940610"/>
    <lineage>
        <taxon>Bacteria</taxon>
        <taxon>Pseudomonadati</taxon>
        <taxon>Pseudomonadota</taxon>
        <taxon>Alphaproteobacteria</taxon>
        <taxon>Hyphomicrobiales</taxon>
        <taxon>Phreatobacteraceae</taxon>
        <taxon>Phreatobacter</taxon>
    </lineage>
</organism>
<proteinExistence type="predicted"/>
<dbReference type="InterPro" id="IPR011701">
    <property type="entry name" value="MFS"/>
</dbReference>
<feature type="transmembrane region" description="Helical" evidence="6">
    <location>
        <begin position="127"/>
        <end position="151"/>
    </location>
</feature>
<feature type="transmembrane region" description="Helical" evidence="6">
    <location>
        <begin position="98"/>
        <end position="120"/>
    </location>
</feature>
<dbReference type="Pfam" id="PF07690">
    <property type="entry name" value="MFS_1"/>
    <property type="match status" value="1"/>
</dbReference>
<accession>A0A4D7B2D7</accession>
<dbReference type="Gene3D" id="1.20.1250.20">
    <property type="entry name" value="MFS general substrate transporter like domains"/>
    <property type="match status" value="2"/>
</dbReference>
<dbReference type="Proteomes" id="UP000298781">
    <property type="component" value="Chromosome"/>
</dbReference>
<evidence type="ECO:0000256" key="4">
    <source>
        <dbReference type="ARBA" id="ARBA00022989"/>
    </source>
</evidence>
<feature type="transmembrane region" description="Helical" evidence="6">
    <location>
        <begin position="293"/>
        <end position="313"/>
    </location>
</feature>
<name>A0A4D7B2D7_9HYPH</name>
<dbReference type="SUPFAM" id="SSF103473">
    <property type="entry name" value="MFS general substrate transporter"/>
    <property type="match status" value="1"/>
</dbReference>
<dbReference type="InterPro" id="IPR020846">
    <property type="entry name" value="MFS_dom"/>
</dbReference>
<feature type="transmembrane region" description="Helical" evidence="6">
    <location>
        <begin position="69"/>
        <end position="92"/>
    </location>
</feature>
<feature type="transmembrane region" description="Helical" evidence="6">
    <location>
        <begin position="266"/>
        <end position="287"/>
    </location>
</feature>
<dbReference type="PROSITE" id="PS50850">
    <property type="entry name" value="MFS"/>
    <property type="match status" value="1"/>
</dbReference>
<reference evidence="8 9" key="1">
    <citation type="submission" date="2019-04" db="EMBL/GenBank/DDBJ databases">
        <title>Phreatobacter aquaticus sp. nov.</title>
        <authorList>
            <person name="Choi A."/>
        </authorList>
    </citation>
    <scope>NUCLEOTIDE SEQUENCE [LARGE SCALE GENOMIC DNA]</scope>
    <source>
        <strain evidence="8 9">KCTC 52518</strain>
    </source>
</reference>
<evidence type="ECO:0000256" key="2">
    <source>
        <dbReference type="ARBA" id="ARBA00022475"/>
    </source>
</evidence>
<dbReference type="RefSeq" id="WP_136960922.1">
    <property type="nucleotide sequence ID" value="NZ_CP039690.1"/>
</dbReference>
<protein>
    <submittedName>
        <fullName evidence="8">MFS transporter</fullName>
    </submittedName>
</protein>
<feature type="transmembrane region" description="Helical" evidence="6">
    <location>
        <begin position="334"/>
        <end position="356"/>
    </location>
</feature>
<evidence type="ECO:0000256" key="5">
    <source>
        <dbReference type="ARBA" id="ARBA00023136"/>
    </source>
</evidence>
<keyword evidence="3 6" id="KW-0812">Transmembrane</keyword>
<feature type="transmembrane region" description="Helical" evidence="6">
    <location>
        <begin position="227"/>
        <end position="254"/>
    </location>
</feature>
<dbReference type="OrthoDB" id="9788453at2"/>
<evidence type="ECO:0000256" key="6">
    <source>
        <dbReference type="SAM" id="Phobius"/>
    </source>
</evidence>
<dbReference type="InterPro" id="IPR050189">
    <property type="entry name" value="MFS_Efflux_Transporters"/>
</dbReference>
<feature type="transmembrane region" description="Helical" evidence="6">
    <location>
        <begin position="362"/>
        <end position="381"/>
    </location>
</feature>
<feature type="domain" description="Major facilitator superfamily (MFS) profile" evidence="7">
    <location>
        <begin position="3"/>
        <end position="384"/>
    </location>
</feature>
<dbReference type="KEGG" id="pstg:E8M01_15420"/>
<dbReference type="GO" id="GO:0005886">
    <property type="term" value="C:plasma membrane"/>
    <property type="evidence" value="ECO:0007669"/>
    <property type="project" value="UniProtKB-SubCell"/>
</dbReference>
<dbReference type="CDD" id="cd17324">
    <property type="entry name" value="MFS_NepI_like"/>
    <property type="match status" value="1"/>
</dbReference>
<comment type="subcellular location">
    <subcellularLocation>
        <location evidence="1">Cell membrane</location>
        <topology evidence="1">Multi-pass membrane protein</topology>
    </subcellularLocation>
</comment>
<keyword evidence="4 6" id="KW-1133">Transmembrane helix</keyword>
<dbReference type="PANTHER" id="PTHR43124:SF10">
    <property type="entry name" value="PURINE EFFLUX PUMP PBUE"/>
    <property type="match status" value="1"/>
</dbReference>
<dbReference type="PANTHER" id="PTHR43124">
    <property type="entry name" value="PURINE EFFLUX PUMP PBUE"/>
    <property type="match status" value="1"/>
</dbReference>
<evidence type="ECO:0000313" key="8">
    <source>
        <dbReference type="EMBL" id="QCI65475.1"/>
    </source>
</evidence>